<dbReference type="GO" id="GO:0005886">
    <property type="term" value="C:plasma membrane"/>
    <property type="evidence" value="ECO:0007669"/>
    <property type="project" value="UniProtKB-SubCell"/>
</dbReference>
<evidence type="ECO:0000256" key="2">
    <source>
        <dbReference type="ARBA" id="ARBA00006024"/>
    </source>
</evidence>
<dbReference type="SUPFAM" id="SSF81653">
    <property type="entry name" value="Calcium ATPase, transduction domain A"/>
    <property type="match status" value="1"/>
</dbReference>
<dbReference type="RefSeq" id="WP_011366611.1">
    <property type="nucleotide sequence ID" value="NC_007519.1"/>
</dbReference>
<evidence type="ECO:0000313" key="13">
    <source>
        <dbReference type="Proteomes" id="UP000002710"/>
    </source>
</evidence>
<dbReference type="InterPro" id="IPR008250">
    <property type="entry name" value="ATPase_P-typ_transduc_dom_A_sf"/>
</dbReference>
<organism evidence="12 13">
    <name type="scientific">Oleidesulfovibrio alaskensis (strain ATCC BAA-1058 / DSM 17464 / G20)</name>
    <name type="common">Desulfovibrio alaskensis</name>
    <dbReference type="NCBI Taxonomy" id="207559"/>
    <lineage>
        <taxon>Bacteria</taxon>
        <taxon>Pseudomonadati</taxon>
        <taxon>Thermodesulfobacteriota</taxon>
        <taxon>Desulfovibrionia</taxon>
        <taxon>Desulfovibrionales</taxon>
        <taxon>Desulfovibrionaceae</taxon>
        <taxon>Oleidesulfovibrio</taxon>
    </lineage>
</organism>
<comment type="subcellular location">
    <subcellularLocation>
        <location evidence="10">Cell membrane</location>
    </subcellularLocation>
    <subcellularLocation>
        <location evidence="1">Membrane</location>
    </subcellularLocation>
</comment>
<keyword evidence="3 10" id="KW-0812">Transmembrane</keyword>
<dbReference type="PRINTS" id="PR00119">
    <property type="entry name" value="CATATPASE"/>
</dbReference>
<keyword evidence="7 10" id="KW-0472">Membrane</keyword>
<dbReference type="GO" id="GO:0016887">
    <property type="term" value="F:ATP hydrolysis activity"/>
    <property type="evidence" value="ECO:0007669"/>
    <property type="project" value="InterPro"/>
</dbReference>
<accession>Q315V6</accession>
<dbReference type="Pfam" id="PF19991">
    <property type="entry name" value="HMA_2"/>
    <property type="match status" value="1"/>
</dbReference>
<feature type="domain" description="P-type ATPase A" evidence="11">
    <location>
        <begin position="226"/>
        <end position="324"/>
    </location>
</feature>
<dbReference type="EC" id="7.2.2.12" evidence="8"/>
<dbReference type="GO" id="GO:0005524">
    <property type="term" value="F:ATP binding"/>
    <property type="evidence" value="ECO:0007669"/>
    <property type="project" value="UniProtKB-UniRule"/>
</dbReference>
<dbReference type="KEGG" id="dde:Dde_0489"/>
<dbReference type="InterPro" id="IPR059000">
    <property type="entry name" value="ATPase_P-type_domA"/>
</dbReference>
<evidence type="ECO:0000256" key="8">
    <source>
        <dbReference type="ARBA" id="ARBA00039097"/>
    </source>
</evidence>
<keyword evidence="13" id="KW-1185">Reference proteome</keyword>
<dbReference type="SFLD" id="SFLDF00027">
    <property type="entry name" value="p-type_atpase"/>
    <property type="match status" value="1"/>
</dbReference>
<dbReference type="InterPro" id="IPR036412">
    <property type="entry name" value="HAD-like_sf"/>
</dbReference>
<dbReference type="Gene3D" id="2.70.150.10">
    <property type="entry name" value="Calcium-transporting ATPase, cytoplasmic transduction domain A"/>
    <property type="match status" value="1"/>
</dbReference>
<dbReference type="PANTHER" id="PTHR48085">
    <property type="entry name" value="CADMIUM/ZINC-TRANSPORTING ATPASE HMA2-RELATED"/>
    <property type="match status" value="1"/>
</dbReference>
<evidence type="ECO:0000256" key="4">
    <source>
        <dbReference type="ARBA" id="ARBA00022723"/>
    </source>
</evidence>
<dbReference type="PROSITE" id="PS00154">
    <property type="entry name" value="ATPASE_E1_E2"/>
    <property type="match status" value="1"/>
</dbReference>
<keyword evidence="10" id="KW-0067">ATP-binding</keyword>
<dbReference type="NCBIfam" id="TIGR01494">
    <property type="entry name" value="ATPase_P-type"/>
    <property type="match status" value="2"/>
</dbReference>
<dbReference type="InterPro" id="IPR044492">
    <property type="entry name" value="P_typ_ATPase_HD_dom"/>
</dbReference>
<reference evidence="12 13" key="1">
    <citation type="journal article" date="2011" name="J. Bacteriol.">
        <title>Complete genome sequence and updated annotation of Desulfovibrio alaskensis G20.</title>
        <authorList>
            <person name="Hauser L.J."/>
            <person name="Land M.L."/>
            <person name="Brown S.D."/>
            <person name="Larimer F."/>
            <person name="Keller K.L."/>
            <person name="Rapp-Giles B.J."/>
            <person name="Price M.N."/>
            <person name="Lin M."/>
            <person name="Bruce D.C."/>
            <person name="Detter J.C."/>
            <person name="Tapia R."/>
            <person name="Han C.S."/>
            <person name="Goodwin L.A."/>
            <person name="Cheng J.F."/>
            <person name="Pitluck S."/>
            <person name="Copeland A."/>
            <person name="Lucas S."/>
            <person name="Nolan M."/>
            <person name="Lapidus A.L."/>
            <person name="Palumbo A.V."/>
            <person name="Wall J.D."/>
        </authorList>
    </citation>
    <scope>NUCLEOTIDE SEQUENCE [LARGE SCALE GENOMIC DNA]</scope>
    <source>
        <strain evidence="13">ATCC BAA 1058 / DSM 17464 / G20</strain>
    </source>
</reference>
<dbReference type="InterPro" id="IPR027256">
    <property type="entry name" value="P-typ_ATPase_IB"/>
</dbReference>
<name>Q315V6_OLEA2</name>
<keyword evidence="5" id="KW-1278">Translocase</keyword>
<dbReference type="HOGENOM" id="CLU_001771_6_3_7"/>
<comment type="similarity">
    <text evidence="2 10">Belongs to the cation transport ATPase (P-type) (TC 3.A.3) family. Type IB subfamily.</text>
</comment>
<evidence type="ECO:0000256" key="3">
    <source>
        <dbReference type="ARBA" id="ARBA00022692"/>
    </source>
</evidence>
<evidence type="ECO:0000259" key="11">
    <source>
        <dbReference type="Pfam" id="PF00122"/>
    </source>
</evidence>
<keyword evidence="4 10" id="KW-0479">Metal-binding</keyword>
<dbReference type="Pfam" id="PF00702">
    <property type="entry name" value="Hydrolase"/>
    <property type="match status" value="1"/>
</dbReference>
<dbReference type="InterPro" id="IPR051014">
    <property type="entry name" value="Cation_Transport_ATPase_IB"/>
</dbReference>
<dbReference type="AlphaFoldDB" id="Q315V6"/>
<evidence type="ECO:0000256" key="10">
    <source>
        <dbReference type="RuleBase" id="RU362081"/>
    </source>
</evidence>
<evidence type="ECO:0000256" key="5">
    <source>
        <dbReference type="ARBA" id="ARBA00022967"/>
    </source>
</evidence>
<comment type="caution">
    <text evidence="10">Lacks conserved residue(s) required for the propagation of feature annotation.</text>
</comment>
<dbReference type="SFLD" id="SFLDG00002">
    <property type="entry name" value="C1.7:_P-type_atpase_like"/>
    <property type="match status" value="1"/>
</dbReference>
<dbReference type="InterPro" id="IPR018303">
    <property type="entry name" value="ATPase_P-typ_P_site"/>
</dbReference>
<keyword evidence="12" id="KW-0378">Hydrolase</keyword>
<keyword evidence="6 10" id="KW-1133">Transmembrane helix</keyword>
<dbReference type="SUPFAM" id="SSF81665">
    <property type="entry name" value="Calcium ATPase, transmembrane domain M"/>
    <property type="match status" value="1"/>
</dbReference>
<dbReference type="Pfam" id="PF00122">
    <property type="entry name" value="E1-E2_ATPase"/>
    <property type="match status" value="1"/>
</dbReference>
<evidence type="ECO:0000256" key="1">
    <source>
        <dbReference type="ARBA" id="ARBA00004370"/>
    </source>
</evidence>
<dbReference type="EMBL" id="CP000112">
    <property type="protein sequence ID" value="ABB37290.1"/>
    <property type="molecule type" value="Genomic_DNA"/>
</dbReference>
<dbReference type="eggNOG" id="COG2217">
    <property type="taxonomic scope" value="Bacteria"/>
</dbReference>
<dbReference type="InterPro" id="IPR023214">
    <property type="entry name" value="HAD_sf"/>
</dbReference>
<evidence type="ECO:0000256" key="6">
    <source>
        <dbReference type="ARBA" id="ARBA00022989"/>
    </source>
</evidence>
<dbReference type="PANTHER" id="PTHR48085:SF5">
    <property type="entry name" value="CADMIUM_ZINC-TRANSPORTING ATPASE HMA4-RELATED"/>
    <property type="match status" value="1"/>
</dbReference>
<protein>
    <recommendedName>
        <fullName evidence="8">P-type Zn(2+) transporter</fullName>
        <ecNumber evidence="8">7.2.2.12</ecNumber>
    </recommendedName>
</protein>
<proteinExistence type="inferred from homology"/>
<dbReference type="GO" id="GO:0016463">
    <property type="term" value="F:P-type zinc transporter activity"/>
    <property type="evidence" value="ECO:0007669"/>
    <property type="project" value="UniProtKB-EC"/>
</dbReference>
<dbReference type="Gene3D" id="3.40.50.1000">
    <property type="entry name" value="HAD superfamily/HAD-like"/>
    <property type="match status" value="1"/>
</dbReference>
<evidence type="ECO:0000313" key="12">
    <source>
        <dbReference type="EMBL" id="ABB37290.1"/>
    </source>
</evidence>
<gene>
    <name evidence="12" type="ordered locus">Dde_0489</name>
</gene>
<dbReference type="SFLD" id="SFLDS00003">
    <property type="entry name" value="Haloacid_Dehalogenase"/>
    <property type="match status" value="1"/>
</dbReference>
<dbReference type="Gene3D" id="3.40.1110.10">
    <property type="entry name" value="Calcium-transporting ATPase, cytoplasmic domain N"/>
    <property type="match status" value="1"/>
</dbReference>
<keyword evidence="10" id="KW-0547">Nucleotide-binding</keyword>
<dbReference type="NCBIfam" id="TIGR01525">
    <property type="entry name" value="ATPase-IB_hvy"/>
    <property type="match status" value="1"/>
</dbReference>
<dbReference type="GO" id="GO:0046872">
    <property type="term" value="F:metal ion binding"/>
    <property type="evidence" value="ECO:0007669"/>
    <property type="project" value="UniProtKB-KW"/>
</dbReference>
<evidence type="ECO:0000256" key="7">
    <source>
        <dbReference type="ARBA" id="ARBA00023136"/>
    </source>
</evidence>
<dbReference type="InterPro" id="IPR001757">
    <property type="entry name" value="P_typ_ATPase"/>
</dbReference>
<evidence type="ECO:0000256" key="9">
    <source>
        <dbReference type="ARBA" id="ARBA00047308"/>
    </source>
</evidence>
<dbReference type="SUPFAM" id="SSF56784">
    <property type="entry name" value="HAD-like"/>
    <property type="match status" value="1"/>
</dbReference>
<sequence>MKNRVRIKHSVAGRVRFYVQALRRNDILADSVCSAMLQYDGIEHVRANTACSSLVVFFVPAQMSVHDVTAGLEAVMAQNHAARQPVCEPACASGLCGGVACRTTRTGCDPVRPAARKFAVLSALMGGVFVRRTVLGLPLAVTAFSPLGLVTVAACVPLFRQAYRQIRQRRFTLEAFLGASCVAAVAAGEAVTALEVLWINSGADLLKAWITERSRKSISDILTVTTHHTFVLVDGVEVEADVASLRCGDVVVFHTGEKICVDGEIVDGEALIDESPITGRPDFVPRTVGDEVLAGVFVRQGVIYVRARCVGDRTYLARMLRRVEDALEHRAPIEGAADRLAARLVKLGFAATAATFVFTGSAWRAFTVMLVMACPCATVLAASTAVSAAMSAAARRNILIKGGRYLEEAGKADVVCFDKTGTLTGTAPVLADMVVFASENTAGAAGQPEDLLLRLSMSVEMHNHHPLAQAIKAEAERRGLQPEPHAVCEYFLGKGMRAEIGGDEVLVGNRKLLEQFGVATGKVSRRASVLRKKGLTVLYVVRGGEILGLLGFDNQLRPESRAVVQRLKACGVRRVVLVTGDEENTAAELASRLDIEEVHASVMPEEKALIVEKLQAQGASVLMVGDGINDALALTGADVGIAMGAMGSEVAIEAADIALVTDDLQGITYVYSLSTATMRVIRQNFWIATGSNLLGAALGAAGILSPVMAGVLHIVHTLGVLGNSSRLLRHEPPALSDLPGSAAEAASAGDR</sequence>
<dbReference type="Proteomes" id="UP000002710">
    <property type="component" value="Chromosome"/>
</dbReference>
<dbReference type="STRING" id="207559.Dde_0489"/>
<comment type="catalytic activity">
    <reaction evidence="9">
        <text>Zn(2+)(in) + ATP + H2O = Zn(2+)(out) + ADP + phosphate + H(+)</text>
        <dbReference type="Rhea" id="RHEA:20621"/>
        <dbReference type="ChEBI" id="CHEBI:15377"/>
        <dbReference type="ChEBI" id="CHEBI:15378"/>
        <dbReference type="ChEBI" id="CHEBI:29105"/>
        <dbReference type="ChEBI" id="CHEBI:30616"/>
        <dbReference type="ChEBI" id="CHEBI:43474"/>
        <dbReference type="ChEBI" id="CHEBI:456216"/>
        <dbReference type="EC" id="7.2.2.12"/>
    </reaction>
</comment>
<keyword evidence="10" id="KW-1003">Cell membrane</keyword>
<dbReference type="InterPro" id="IPR023298">
    <property type="entry name" value="ATPase_P-typ_TM_dom_sf"/>
</dbReference>
<dbReference type="InterPro" id="IPR023299">
    <property type="entry name" value="ATPase_P-typ_cyto_dom_N"/>
</dbReference>
<feature type="transmembrane region" description="Helical" evidence="10">
    <location>
        <begin position="137"/>
        <end position="159"/>
    </location>
</feature>